<evidence type="ECO:0000313" key="3">
    <source>
        <dbReference type="Proteomes" id="UP000567922"/>
    </source>
</evidence>
<reference evidence="2 3" key="1">
    <citation type="submission" date="2020-08" db="EMBL/GenBank/DDBJ databases">
        <title>Sequencing the genomes of 1000 actinobacteria strains.</title>
        <authorList>
            <person name="Klenk H.-P."/>
        </authorList>
    </citation>
    <scope>NUCLEOTIDE SEQUENCE [LARGE SCALE GENOMIC DNA]</scope>
    <source>
        <strain evidence="2 3">DSM 45258</strain>
    </source>
</reference>
<dbReference type="Gene3D" id="1.10.260.40">
    <property type="entry name" value="lambda repressor-like DNA-binding domains"/>
    <property type="match status" value="1"/>
</dbReference>
<accession>A0A839RQE7</accession>
<dbReference type="GO" id="GO:0003677">
    <property type="term" value="F:DNA binding"/>
    <property type="evidence" value="ECO:0007669"/>
    <property type="project" value="InterPro"/>
</dbReference>
<dbReference type="InterPro" id="IPR001387">
    <property type="entry name" value="Cro/C1-type_HTH"/>
</dbReference>
<protein>
    <submittedName>
        <fullName evidence="2">Transcriptional regulator with XRE-family HTH domain</fullName>
    </submittedName>
</protein>
<gene>
    <name evidence="2" type="ORF">FHU29_002745</name>
</gene>
<dbReference type="PANTHER" id="PTHR35010">
    <property type="entry name" value="BLL4672 PROTEIN-RELATED"/>
    <property type="match status" value="1"/>
</dbReference>
<proteinExistence type="predicted"/>
<evidence type="ECO:0000313" key="2">
    <source>
        <dbReference type="EMBL" id="MBB3038296.1"/>
    </source>
</evidence>
<keyword evidence="3" id="KW-1185">Reference proteome</keyword>
<dbReference type="Proteomes" id="UP000567922">
    <property type="component" value="Unassembled WGS sequence"/>
</dbReference>
<dbReference type="CDD" id="cd00093">
    <property type="entry name" value="HTH_XRE"/>
    <property type="match status" value="1"/>
</dbReference>
<dbReference type="OrthoDB" id="2959414at2"/>
<dbReference type="AlphaFoldDB" id="A0A839RQE7"/>
<name>A0A839RQE7_9ACTN</name>
<dbReference type="InterPro" id="IPR010982">
    <property type="entry name" value="Lambda_DNA-bd_dom_sf"/>
</dbReference>
<evidence type="ECO:0000259" key="1">
    <source>
        <dbReference type="PROSITE" id="PS50943"/>
    </source>
</evidence>
<dbReference type="SMART" id="SM00530">
    <property type="entry name" value="HTH_XRE"/>
    <property type="match status" value="1"/>
</dbReference>
<sequence length="272" mass="30049">MPQKAPVKSAIGPLLREWRTRRRLSQLDLSIEAEMSARHLSFVETGRSRPSRELVLRLADVLEVPMREQNQLLIAAGFAPEFTERSLDDPDLAPFSAGIDLVLRSHDPYPCLVVDRSWTLLRANKGVQVLLAQIPGDAPARLLYPPINVLRLSLHPQGLSSRIVNLSQWRAHVLGRLGREAATSSSGPLRELFDELMEYPGGLDAESIEGVAIPLILRADAGTELEFVSMVSTFGTAHDLTLAELSIETFLPANTETGRYMSEMTASDMSQQ</sequence>
<feature type="domain" description="HTH cro/C1-type" evidence="1">
    <location>
        <begin position="15"/>
        <end position="69"/>
    </location>
</feature>
<dbReference type="SUPFAM" id="SSF47413">
    <property type="entry name" value="lambda repressor-like DNA-binding domains"/>
    <property type="match status" value="1"/>
</dbReference>
<dbReference type="InterPro" id="IPR041413">
    <property type="entry name" value="MLTR_LBD"/>
</dbReference>
<dbReference type="RefSeq" id="WP_064438614.1">
    <property type="nucleotide sequence ID" value="NZ_BDDI01000001.1"/>
</dbReference>
<dbReference type="Pfam" id="PF13560">
    <property type="entry name" value="HTH_31"/>
    <property type="match status" value="1"/>
</dbReference>
<dbReference type="Gene3D" id="3.30.450.180">
    <property type="match status" value="1"/>
</dbReference>
<comment type="caution">
    <text evidence="2">The sequence shown here is derived from an EMBL/GenBank/DDBJ whole genome shotgun (WGS) entry which is preliminary data.</text>
</comment>
<dbReference type="EMBL" id="JACHWS010000002">
    <property type="protein sequence ID" value="MBB3038296.1"/>
    <property type="molecule type" value="Genomic_DNA"/>
</dbReference>
<dbReference type="Pfam" id="PF17765">
    <property type="entry name" value="MLTR_LBD"/>
    <property type="match status" value="1"/>
</dbReference>
<dbReference type="PANTHER" id="PTHR35010:SF4">
    <property type="entry name" value="BLL5781 PROTEIN"/>
    <property type="match status" value="1"/>
</dbReference>
<organism evidence="2 3">
    <name type="scientific">Hoyosella altamirensis</name>
    <dbReference type="NCBI Taxonomy" id="616997"/>
    <lineage>
        <taxon>Bacteria</taxon>
        <taxon>Bacillati</taxon>
        <taxon>Actinomycetota</taxon>
        <taxon>Actinomycetes</taxon>
        <taxon>Mycobacteriales</taxon>
        <taxon>Hoyosellaceae</taxon>
        <taxon>Hoyosella</taxon>
    </lineage>
</organism>
<dbReference type="PROSITE" id="PS50943">
    <property type="entry name" value="HTH_CROC1"/>
    <property type="match status" value="1"/>
</dbReference>